<accession>A0A9W8CW65</accession>
<dbReference type="Proteomes" id="UP001143981">
    <property type="component" value="Unassembled WGS sequence"/>
</dbReference>
<protein>
    <submittedName>
        <fullName evidence="1">Uncharacterized protein</fullName>
    </submittedName>
</protein>
<dbReference type="AlphaFoldDB" id="A0A9W8CW65"/>
<dbReference type="EMBL" id="JANBOI010001932">
    <property type="protein sequence ID" value="KAJ1725893.1"/>
    <property type="molecule type" value="Genomic_DNA"/>
</dbReference>
<name>A0A9W8CW65_9FUNG</name>
<evidence type="ECO:0000313" key="1">
    <source>
        <dbReference type="EMBL" id="KAJ1725893.1"/>
    </source>
</evidence>
<feature type="non-terminal residue" evidence="1">
    <location>
        <position position="1"/>
    </location>
</feature>
<gene>
    <name evidence="1" type="ORF">LPJ61_005574</name>
</gene>
<keyword evidence="2" id="KW-1185">Reference proteome</keyword>
<proteinExistence type="predicted"/>
<organism evidence="1 2">
    <name type="scientific">Coemansia biformis</name>
    <dbReference type="NCBI Taxonomy" id="1286918"/>
    <lineage>
        <taxon>Eukaryota</taxon>
        <taxon>Fungi</taxon>
        <taxon>Fungi incertae sedis</taxon>
        <taxon>Zoopagomycota</taxon>
        <taxon>Kickxellomycotina</taxon>
        <taxon>Kickxellomycetes</taxon>
        <taxon>Kickxellales</taxon>
        <taxon>Kickxellaceae</taxon>
        <taxon>Coemansia</taxon>
    </lineage>
</organism>
<comment type="caution">
    <text evidence="1">The sequence shown here is derived from an EMBL/GenBank/DDBJ whole genome shotgun (WGS) entry which is preliminary data.</text>
</comment>
<reference evidence="1" key="1">
    <citation type="submission" date="2022-07" db="EMBL/GenBank/DDBJ databases">
        <title>Phylogenomic reconstructions and comparative analyses of Kickxellomycotina fungi.</title>
        <authorList>
            <person name="Reynolds N.K."/>
            <person name="Stajich J.E."/>
            <person name="Barry K."/>
            <person name="Grigoriev I.V."/>
            <person name="Crous P."/>
            <person name="Smith M.E."/>
        </authorList>
    </citation>
    <scope>NUCLEOTIDE SEQUENCE</scope>
    <source>
        <strain evidence="1">BCRC 34381</strain>
    </source>
</reference>
<sequence>GTACACGTATSRPCSISSTLWTACARRARPPSIFCVPSPRLLRRLTIRELGSLDHSGPFLAASPLNQWSCSRPASTQT</sequence>
<feature type="non-terminal residue" evidence="1">
    <location>
        <position position="78"/>
    </location>
</feature>
<evidence type="ECO:0000313" key="2">
    <source>
        <dbReference type="Proteomes" id="UP001143981"/>
    </source>
</evidence>